<reference evidence="1 2" key="1">
    <citation type="submission" date="2012-04" db="EMBL/GenBank/DDBJ databases">
        <title>The Genome Sequence of Saprolegnia declina VS20.</title>
        <authorList>
            <consortium name="The Broad Institute Genome Sequencing Platform"/>
            <person name="Russ C."/>
            <person name="Nusbaum C."/>
            <person name="Tyler B."/>
            <person name="van West P."/>
            <person name="Dieguez-Uribeondo J."/>
            <person name="de Bruijn I."/>
            <person name="Tripathy S."/>
            <person name="Jiang R."/>
            <person name="Young S.K."/>
            <person name="Zeng Q."/>
            <person name="Gargeya S."/>
            <person name="Fitzgerald M."/>
            <person name="Haas B."/>
            <person name="Abouelleil A."/>
            <person name="Alvarado L."/>
            <person name="Arachchi H.M."/>
            <person name="Berlin A."/>
            <person name="Chapman S.B."/>
            <person name="Goldberg J."/>
            <person name="Griggs A."/>
            <person name="Gujja S."/>
            <person name="Hansen M."/>
            <person name="Howarth C."/>
            <person name="Imamovic A."/>
            <person name="Larimer J."/>
            <person name="McCowen C."/>
            <person name="Montmayeur A."/>
            <person name="Murphy C."/>
            <person name="Neiman D."/>
            <person name="Pearson M."/>
            <person name="Priest M."/>
            <person name="Roberts A."/>
            <person name="Saif S."/>
            <person name="Shea T."/>
            <person name="Sisk P."/>
            <person name="Sykes S."/>
            <person name="Wortman J."/>
            <person name="Nusbaum C."/>
            <person name="Birren B."/>
        </authorList>
    </citation>
    <scope>NUCLEOTIDE SEQUENCE [LARGE SCALE GENOMIC DNA]</scope>
    <source>
        <strain evidence="1 2">VS20</strain>
    </source>
</reference>
<dbReference type="GeneID" id="19950813"/>
<dbReference type="Proteomes" id="UP000030762">
    <property type="component" value="Unassembled WGS sequence"/>
</dbReference>
<dbReference type="EMBL" id="JH767164">
    <property type="protein sequence ID" value="EQC32339.1"/>
    <property type="molecule type" value="Genomic_DNA"/>
</dbReference>
<protein>
    <submittedName>
        <fullName evidence="1">Uncharacterized protein</fullName>
    </submittedName>
</protein>
<dbReference type="InParanoid" id="T0Q3C1"/>
<dbReference type="RefSeq" id="XP_008614280.1">
    <property type="nucleotide sequence ID" value="XM_008616058.1"/>
</dbReference>
<sequence>MEASALFTIATELQALGKDTDALRCFLAMRLARAKLHLKATETAFVDLCIAELYLQLALTHADDHSLHMSAIKCAQDLPHAVPAFVSDILPVDALEWGPRRLRCKWMLLTLQKASHNERVAILCEGANTCDGQPELDAWHAWFVATLQDQLDDVHAAVLDRSIAASTFGDVAAAAYRLAAHTADATFKLWLLETLCHSFLAADTLVVESATKMFDFCSQFARQVQDASLSYYFHLVRLLLYLRQGSIIEAKGFLDTIPKAPTGTNPFWALYAAFMAFRLQCYYDPNQGLALAAKQMARWPPYLASPNSVAYLRYSALALFETYEVACVILDSQGRFGELADLATRLVDLCATYRHIVVATPLVVARVHIVLARYAHSLNAMDAAVTHINSAFSLLLTETPAWPQQSDASLLVLMGILDVATTIAIDPLPVLDPAGTIVVDVLSDDTPSDIGGFYPTENLLEFAAGILRDAELRKLIYDGPSKEVRAKYDLYLGKWLWASHALGMTGSYPELDGLRSFGLSILQDCLTLASSAINCSNTTAAIMVLFGPKLATSGKVDEGEHTLTDALKIAIHTKNVRLQLQILVEVHASCARKYEAKPQSVIADKYKKKLASYARKVLRAQYGSEAYRRLLKWTLPKEPAKSDA</sequence>
<evidence type="ECO:0000313" key="1">
    <source>
        <dbReference type="EMBL" id="EQC32339.1"/>
    </source>
</evidence>
<dbReference type="OrthoDB" id="58713at2759"/>
<proteinExistence type="predicted"/>
<name>T0Q3C1_SAPDV</name>
<dbReference type="OMA" id="CEGANTC"/>
<keyword evidence="2" id="KW-1185">Reference proteome</keyword>
<accession>T0Q3C1</accession>
<dbReference type="AlphaFoldDB" id="T0Q3C1"/>
<organism evidence="1 2">
    <name type="scientific">Saprolegnia diclina (strain VS20)</name>
    <dbReference type="NCBI Taxonomy" id="1156394"/>
    <lineage>
        <taxon>Eukaryota</taxon>
        <taxon>Sar</taxon>
        <taxon>Stramenopiles</taxon>
        <taxon>Oomycota</taxon>
        <taxon>Saprolegniomycetes</taxon>
        <taxon>Saprolegniales</taxon>
        <taxon>Saprolegniaceae</taxon>
        <taxon>Saprolegnia</taxon>
    </lineage>
</organism>
<gene>
    <name evidence="1" type="ORF">SDRG_10086</name>
</gene>
<evidence type="ECO:0000313" key="2">
    <source>
        <dbReference type="Proteomes" id="UP000030762"/>
    </source>
</evidence>
<dbReference type="VEuPathDB" id="FungiDB:SDRG_10086"/>
<dbReference type="eggNOG" id="ENOG502RINS">
    <property type="taxonomic scope" value="Eukaryota"/>
</dbReference>